<evidence type="ECO:0000256" key="1">
    <source>
        <dbReference type="ARBA" id="ARBA00022801"/>
    </source>
</evidence>
<name>A0A916JRZ8_9BACL</name>
<comment type="caution">
    <text evidence="3">The sequence shown here is derived from an EMBL/GenBank/DDBJ whole genome shotgun (WGS) entry which is preliminary data.</text>
</comment>
<dbReference type="PANTHER" id="PTHR11014:SF63">
    <property type="entry name" value="METALLOPEPTIDASE, PUTATIVE (AFU_ORTHOLOGUE AFUA_6G09600)-RELATED"/>
    <property type="match status" value="1"/>
</dbReference>
<dbReference type="InterPro" id="IPR017439">
    <property type="entry name" value="Amidohydrolase"/>
</dbReference>
<dbReference type="InterPro" id="IPR011650">
    <property type="entry name" value="Peptidase_M20_dimer"/>
</dbReference>
<dbReference type="FunFam" id="3.30.70.360:FF:000001">
    <property type="entry name" value="N-acetyldiaminopimelate deacetylase"/>
    <property type="match status" value="1"/>
</dbReference>
<dbReference type="PIRSF" id="PIRSF005962">
    <property type="entry name" value="Pept_M20D_amidohydro"/>
    <property type="match status" value="1"/>
</dbReference>
<sequence>MITLAEHLLRQSKELEGKLTAFRRDLHRYPELSTHEAETAGKVAAELRKLGYTPTTGVGGHGVVAELAGDRPGPVIALRADMDALPIQEETGLPYASARPGVMHACGHDGHTAMLLGAAELLMRNRDRLAGSVRLLFQAAEEINAGAKAMIADGVLEGVSEIYGLHNLPTLPAGQMAIRYGALMGSVDRIELTLEGKGGHGAIPDQSIDPIVAASAIVMGLQTAVSREMSPFEPAVVTIGSMHAGEANNVIPHQARLTGTVRTFSEAARQSMPGRLDRLIGGIAQAYRCKAELRYINQTAVLVNHDGPAEQVERIADLMLGAHNRKVAEPTMAGEDFSEYLLHVPGSFFWIGSGPDREAERAYGLHHPKFALNEACLPYGAALLAAIALLRSGQQPD</sequence>
<dbReference type="AlphaFoldDB" id="A0A916JRZ8"/>
<dbReference type="GO" id="GO:0019877">
    <property type="term" value="P:diaminopimelate biosynthetic process"/>
    <property type="evidence" value="ECO:0007669"/>
    <property type="project" value="UniProtKB-ARBA"/>
</dbReference>
<accession>A0A916JRZ8</accession>
<dbReference type="PANTHER" id="PTHR11014">
    <property type="entry name" value="PEPTIDASE M20 FAMILY MEMBER"/>
    <property type="match status" value="1"/>
</dbReference>
<organism evidence="3 4">
    <name type="scientific">Paenibacillus solanacearum</name>
    <dbReference type="NCBI Taxonomy" id="2048548"/>
    <lineage>
        <taxon>Bacteria</taxon>
        <taxon>Bacillati</taxon>
        <taxon>Bacillota</taxon>
        <taxon>Bacilli</taxon>
        <taxon>Bacillales</taxon>
        <taxon>Paenibacillaceae</taxon>
        <taxon>Paenibacillus</taxon>
    </lineage>
</organism>
<evidence type="ECO:0000313" key="3">
    <source>
        <dbReference type="EMBL" id="CAG7595940.1"/>
    </source>
</evidence>
<dbReference type="EMBL" id="CAJVAS010000001">
    <property type="protein sequence ID" value="CAG7595940.1"/>
    <property type="molecule type" value="Genomic_DNA"/>
</dbReference>
<gene>
    <name evidence="3" type="primary">scmP_1</name>
    <name evidence="3" type="ORF">PAESOLCIP111_00062</name>
</gene>
<reference evidence="3" key="1">
    <citation type="submission" date="2021-06" db="EMBL/GenBank/DDBJ databases">
        <authorList>
            <person name="Criscuolo A."/>
        </authorList>
    </citation>
    <scope>NUCLEOTIDE SEQUENCE</scope>
    <source>
        <strain evidence="3">CIP111600</strain>
    </source>
</reference>
<evidence type="ECO:0000259" key="2">
    <source>
        <dbReference type="Pfam" id="PF07687"/>
    </source>
</evidence>
<keyword evidence="4" id="KW-1185">Reference proteome</keyword>
<keyword evidence="1 3" id="KW-0378">Hydrolase</keyword>
<proteinExistence type="predicted"/>
<dbReference type="GO" id="GO:0050118">
    <property type="term" value="F:N-acetyldiaminopimelate deacetylase activity"/>
    <property type="evidence" value="ECO:0007669"/>
    <property type="project" value="UniProtKB-ARBA"/>
</dbReference>
<dbReference type="EC" id="3.5.1.-" evidence="3"/>
<evidence type="ECO:0000313" key="4">
    <source>
        <dbReference type="Proteomes" id="UP000693672"/>
    </source>
</evidence>
<dbReference type="Proteomes" id="UP000693672">
    <property type="component" value="Unassembled WGS sequence"/>
</dbReference>
<feature type="domain" description="Peptidase M20 dimerisation" evidence="2">
    <location>
        <begin position="190"/>
        <end position="267"/>
    </location>
</feature>
<dbReference type="NCBIfam" id="TIGR01891">
    <property type="entry name" value="amidohydrolases"/>
    <property type="match status" value="1"/>
</dbReference>
<dbReference type="RefSeq" id="WP_218089900.1">
    <property type="nucleotide sequence ID" value="NZ_CAJVAS010000001.1"/>
</dbReference>
<dbReference type="Pfam" id="PF01546">
    <property type="entry name" value="Peptidase_M20"/>
    <property type="match status" value="1"/>
</dbReference>
<protein>
    <submittedName>
        <fullName evidence="3">N-acetylcysteine deacetylase</fullName>
        <ecNumber evidence="3">3.5.1.-</ecNumber>
    </submittedName>
</protein>
<dbReference type="InterPro" id="IPR002933">
    <property type="entry name" value="Peptidase_M20"/>
</dbReference>
<dbReference type="Pfam" id="PF07687">
    <property type="entry name" value="M20_dimer"/>
    <property type="match status" value="1"/>
</dbReference>